<dbReference type="InterPro" id="IPR009688">
    <property type="entry name" value="FAM210A/B-like_dom"/>
</dbReference>
<dbReference type="Proteomes" id="UP001152759">
    <property type="component" value="Chromosome 4"/>
</dbReference>
<evidence type="ECO:0000313" key="10">
    <source>
        <dbReference type="EMBL" id="CAH0389011.1"/>
    </source>
</evidence>
<evidence type="ECO:0000259" key="9">
    <source>
        <dbReference type="Pfam" id="PF06916"/>
    </source>
</evidence>
<dbReference type="Pfam" id="PF06916">
    <property type="entry name" value="FAM210A-B_dom"/>
    <property type="match status" value="1"/>
</dbReference>
<feature type="transmembrane region" description="Helical" evidence="8">
    <location>
        <begin position="143"/>
        <end position="166"/>
    </location>
</feature>
<dbReference type="GO" id="GO:0016020">
    <property type="term" value="C:membrane"/>
    <property type="evidence" value="ECO:0007669"/>
    <property type="project" value="UniProtKB-SubCell"/>
</dbReference>
<keyword evidence="3 8" id="KW-1133">Transmembrane helix</keyword>
<feature type="domain" description="DUF1279" evidence="9">
    <location>
        <begin position="134"/>
        <end position="220"/>
    </location>
</feature>
<comment type="subcellular location">
    <subcellularLocation>
        <location evidence="1">Membrane</location>
        <topology evidence="1">Single-pass membrane protein</topology>
    </subcellularLocation>
</comment>
<evidence type="ECO:0000256" key="2">
    <source>
        <dbReference type="ARBA" id="ARBA00022692"/>
    </source>
</evidence>
<dbReference type="PANTHER" id="PTHR21377:SF1">
    <property type="entry name" value="PROTEIN FAM210A"/>
    <property type="match status" value="1"/>
</dbReference>
<feature type="region of interest" description="Disordered" evidence="7">
    <location>
        <begin position="103"/>
        <end position="122"/>
    </location>
</feature>
<evidence type="ECO:0000313" key="11">
    <source>
        <dbReference type="Proteomes" id="UP001152759"/>
    </source>
</evidence>
<proteinExistence type="predicted"/>
<accession>A0A9P0ADJ3</accession>
<evidence type="ECO:0000256" key="3">
    <source>
        <dbReference type="ARBA" id="ARBA00022989"/>
    </source>
</evidence>
<evidence type="ECO:0000256" key="7">
    <source>
        <dbReference type="SAM" id="MobiDB-lite"/>
    </source>
</evidence>
<feature type="coiled-coil region" evidence="6">
    <location>
        <begin position="259"/>
        <end position="286"/>
    </location>
</feature>
<keyword evidence="11" id="KW-1185">Reference proteome</keyword>
<protein>
    <recommendedName>
        <fullName evidence="9">DUF1279 domain-containing protein</fullName>
    </recommendedName>
</protein>
<reference evidence="10" key="1">
    <citation type="submission" date="2021-12" db="EMBL/GenBank/DDBJ databases">
        <authorList>
            <person name="King R."/>
        </authorList>
    </citation>
    <scope>NUCLEOTIDE SEQUENCE</scope>
</reference>
<evidence type="ECO:0000256" key="4">
    <source>
        <dbReference type="ARBA" id="ARBA00023054"/>
    </source>
</evidence>
<keyword evidence="5 8" id="KW-0472">Membrane</keyword>
<dbReference type="InterPro" id="IPR045866">
    <property type="entry name" value="FAM210A/B-like"/>
</dbReference>
<name>A0A9P0ADJ3_BEMTA</name>
<keyword evidence="4 6" id="KW-0175">Coiled coil</keyword>
<dbReference type="PANTHER" id="PTHR21377">
    <property type="entry name" value="PROTEIN FAM210B, MITOCHONDRIAL"/>
    <property type="match status" value="1"/>
</dbReference>
<gene>
    <name evidence="10" type="ORF">BEMITA_LOCUS7883</name>
</gene>
<evidence type="ECO:0000256" key="8">
    <source>
        <dbReference type="SAM" id="Phobius"/>
    </source>
</evidence>
<keyword evidence="2 8" id="KW-0812">Transmembrane</keyword>
<evidence type="ECO:0000256" key="5">
    <source>
        <dbReference type="ARBA" id="ARBA00023136"/>
    </source>
</evidence>
<organism evidence="10 11">
    <name type="scientific">Bemisia tabaci</name>
    <name type="common">Sweetpotato whitefly</name>
    <name type="synonym">Aleurodes tabaci</name>
    <dbReference type="NCBI Taxonomy" id="7038"/>
    <lineage>
        <taxon>Eukaryota</taxon>
        <taxon>Metazoa</taxon>
        <taxon>Ecdysozoa</taxon>
        <taxon>Arthropoda</taxon>
        <taxon>Hexapoda</taxon>
        <taxon>Insecta</taxon>
        <taxon>Pterygota</taxon>
        <taxon>Neoptera</taxon>
        <taxon>Paraneoptera</taxon>
        <taxon>Hemiptera</taxon>
        <taxon>Sternorrhyncha</taxon>
        <taxon>Aleyrodoidea</taxon>
        <taxon>Aleyrodidae</taxon>
        <taxon>Aleyrodinae</taxon>
        <taxon>Bemisia</taxon>
    </lineage>
</organism>
<sequence length="286" mass="32761">MKFLKTARLLLQRKLLLPKLTSSQLEINGPLTELRLSPTSHPAIRSFFHSSSYCSCCSLPITLVDSFSYRTLSYNPVLAPQDLVSSRQFYANHGNCRQFWSRSKSTEAGEKESSKEEISKGSDDIPEEKMSLYQRFKLMYKNYWYVLIPVHVVTSIGWGGMFYYIASSGIDIPAFLESVGATQKIIDMMRNSQTGYVAVAYTMYKIATPVRYSVTLGGTTMTIKHLVRHGLIKPVDSKKIQQMYSETKDQFMEKRDTFKGNLMEKKERMLSQMADVKKELSKQNKK</sequence>
<evidence type="ECO:0000256" key="6">
    <source>
        <dbReference type="SAM" id="Coils"/>
    </source>
</evidence>
<evidence type="ECO:0000256" key="1">
    <source>
        <dbReference type="ARBA" id="ARBA00004167"/>
    </source>
</evidence>
<dbReference type="GO" id="GO:0005739">
    <property type="term" value="C:mitochondrion"/>
    <property type="evidence" value="ECO:0007669"/>
    <property type="project" value="TreeGrafter"/>
</dbReference>
<dbReference type="KEGG" id="btab:109035198"/>
<dbReference type="EMBL" id="OU963865">
    <property type="protein sequence ID" value="CAH0389011.1"/>
    <property type="molecule type" value="Genomic_DNA"/>
</dbReference>
<feature type="compositionally biased region" description="Basic and acidic residues" evidence="7">
    <location>
        <begin position="104"/>
        <end position="122"/>
    </location>
</feature>
<dbReference type="AlphaFoldDB" id="A0A9P0ADJ3"/>